<sequence>MTTTAHNLKPGYYWYTMDKDPLAIIHIHEDGGATLMGTDFRMAPEGVANMIQQGESFFWIEPPAKA</sequence>
<dbReference type="Proteomes" id="UP000076825">
    <property type="component" value="Chromosome 1"/>
</dbReference>
<dbReference type="AlphaFoldDB" id="A0A157PWA3"/>
<name>A0A157PWA3_9BORD</name>
<evidence type="ECO:0000313" key="1">
    <source>
        <dbReference type="EMBL" id="SAI66374.1"/>
    </source>
</evidence>
<dbReference type="PATRIC" id="fig|123899.6.peg.213"/>
<proteinExistence type="predicted"/>
<accession>A0A157PWA3</accession>
<reference evidence="1 2" key="1">
    <citation type="submission" date="2016-04" db="EMBL/GenBank/DDBJ databases">
        <authorList>
            <consortium name="Pathogen Informatics"/>
        </authorList>
    </citation>
    <scope>NUCLEOTIDE SEQUENCE [LARGE SCALE GENOMIC DNA]</scope>
    <source>
        <strain evidence="1 2">H044680328</strain>
    </source>
</reference>
<dbReference type="RefSeq" id="WP_162269645.1">
    <property type="nucleotide sequence ID" value="NZ_CP016340.1"/>
</dbReference>
<dbReference type="GeneID" id="56588357"/>
<gene>
    <name evidence="1" type="ORF">SAMEA3906487_00229</name>
</gene>
<keyword evidence="2" id="KW-1185">Reference proteome</keyword>
<evidence type="ECO:0000313" key="2">
    <source>
        <dbReference type="Proteomes" id="UP000076825"/>
    </source>
</evidence>
<dbReference type="EMBL" id="LT546645">
    <property type="protein sequence ID" value="SAI66374.1"/>
    <property type="molecule type" value="Genomic_DNA"/>
</dbReference>
<dbReference type="KEGG" id="btrm:SAMEA390648700229"/>
<protein>
    <submittedName>
        <fullName evidence="1">Uncharacterized protein</fullName>
    </submittedName>
</protein>
<organism evidence="1 2">
    <name type="scientific">Bordetella trematum</name>
    <dbReference type="NCBI Taxonomy" id="123899"/>
    <lineage>
        <taxon>Bacteria</taxon>
        <taxon>Pseudomonadati</taxon>
        <taxon>Pseudomonadota</taxon>
        <taxon>Betaproteobacteria</taxon>
        <taxon>Burkholderiales</taxon>
        <taxon>Alcaligenaceae</taxon>
        <taxon>Bordetella</taxon>
    </lineage>
</organism>